<dbReference type="AlphaFoldDB" id="A0A9N8VSZ5"/>
<evidence type="ECO:0000313" key="2">
    <source>
        <dbReference type="Proteomes" id="UP000789759"/>
    </source>
</evidence>
<dbReference type="EMBL" id="CAJVQA010000262">
    <property type="protein sequence ID" value="CAG8465279.1"/>
    <property type="molecule type" value="Genomic_DNA"/>
</dbReference>
<gene>
    <name evidence="1" type="ORF">CPELLU_LOCUS813</name>
</gene>
<proteinExistence type="predicted"/>
<name>A0A9N8VSZ5_9GLOM</name>
<reference evidence="1" key="1">
    <citation type="submission" date="2021-06" db="EMBL/GenBank/DDBJ databases">
        <authorList>
            <person name="Kallberg Y."/>
            <person name="Tangrot J."/>
            <person name="Rosling A."/>
        </authorList>
    </citation>
    <scope>NUCLEOTIDE SEQUENCE</scope>
    <source>
        <strain evidence="1">FL966</strain>
    </source>
</reference>
<organism evidence="1 2">
    <name type="scientific">Cetraspora pellucida</name>
    <dbReference type="NCBI Taxonomy" id="1433469"/>
    <lineage>
        <taxon>Eukaryota</taxon>
        <taxon>Fungi</taxon>
        <taxon>Fungi incertae sedis</taxon>
        <taxon>Mucoromycota</taxon>
        <taxon>Glomeromycotina</taxon>
        <taxon>Glomeromycetes</taxon>
        <taxon>Diversisporales</taxon>
        <taxon>Gigasporaceae</taxon>
        <taxon>Cetraspora</taxon>
    </lineage>
</organism>
<dbReference type="Proteomes" id="UP000789759">
    <property type="component" value="Unassembled WGS sequence"/>
</dbReference>
<keyword evidence="2" id="KW-1185">Reference proteome</keyword>
<dbReference type="OrthoDB" id="10492262at2759"/>
<sequence>MSHPFKNKQKVVTASKTRIKKHHLDNDIFNKSKCRFNINEDDSQTTSKVHINAMTKLIKTSKIWLKNKRPLTYTEKISINVLSTIELPKNYKIENEEDVKEDNSLKIITKELHEDIDKPSFSVLKLCFQAMLQYFNFLDKK</sequence>
<comment type="caution">
    <text evidence="1">The sequence shown here is derived from an EMBL/GenBank/DDBJ whole genome shotgun (WGS) entry which is preliminary data.</text>
</comment>
<protein>
    <submittedName>
        <fullName evidence="1">15815_t:CDS:1</fullName>
    </submittedName>
</protein>
<accession>A0A9N8VSZ5</accession>
<evidence type="ECO:0000313" key="1">
    <source>
        <dbReference type="EMBL" id="CAG8465279.1"/>
    </source>
</evidence>